<dbReference type="Pfam" id="PF00852">
    <property type="entry name" value="Glyco_transf_10"/>
    <property type="match status" value="1"/>
</dbReference>
<keyword evidence="6 12" id="KW-0812">Transmembrane</keyword>
<evidence type="ECO:0000256" key="7">
    <source>
        <dbReference type="ARBA" id="ARBA00022968"/>
    </source>
</evidence>
<evidence type="ECO:0000256" key="10">
    <source>
        <dbReference type="ARBA" id="ARBA00023136"/>
    </source>
</evidence>
<dbReference type="AlphaFoldDB" id="A0A077Z077"/>
<feature type="domain" description="Fucosyltransferase C-terminal" evidence="13">
    <location>
        <begin position="163"/>
        <end position="345"/>
    </location>
</feature>
<dbReference type="EMBL" id="HG805852">
    <property type="protein sequence ID" value="CDW53394.1"/>
    <property type="molecule type" value="Genomic_DNA"/>
</dbReference>
<comment type="subcellular location">
    <subcellularLocation>
        <location evidence="1 12">Golgi apparatus</location>
        <location evidence="1 12">Golgi stack membrane</location>
        <topology evidence="1 12">Single-pass type II membrane protein</topology>
    </subcellularLocation>
</comment>
<keyword evidence="4 12" id="KW-0328">Glycosyltransferase</keyword>
<keyword evidence="5 12" id="KW-0808">Transferase</keyword>
<evidence type="ECO:0000256" key="2">
    <source>
        <dbReference type="ARBA" id="ARBA00004922"/>
    </source>
</evidence>
<keyword evidence="8" id="KW-1133">Transmembrane helix</keyword>
<dbReference type="InterPro" id="IPR031481">
    <property type="entry name" value="Glyco_tran_10_N"/>
</dbReference>
<dbReference type="PANTHER" id="PTHR48438">
    <property type="entry name" value="ALPHA-(1,3)-FUCOSYLTRANSFERASE C-RELATED"/>
    <property type="match status" value="1"/>
</dbReference>
<dbReference type="FunFam" id="3.40.50.11660:FF:000004">
    <property type="entry name" value="Glycoprotein 3-alpha-L-fucosyltransferase A"/>
    <property type="match status" value="1"/>
</dbReference>
<dbReference type="GO" id="GO:0008417">
    <property type="term" value="F:fucosyltransferase activity"/>
    <property type="evidence" value="ECO:0007669"/>
    <property type="project" value="InterPro"/>
</dbReference>
<evidence type="ECO:0000313" key="16">
    <source>
        <dbReference type="Proteomes" id="UP000030665"/>
    </source>
</evidence>
<keyword evidence="10" id="KW-0472">Membrane</keyword>
<evidence type="ECO:0000259" key="14">
    <source>
        <dbReference type="Pfam" id="PF17039"/>
    </source>
</evidence>
<dbReference type="SUPFAM" id="SSF53756">
    <property type="entry name" value="UDP-Glycosyltransferase/glycogen phosphorylase"/>
    <property type="match status" value="1"/>
</dbReference>
<dbReference type="Proteomes" id="UP000030665">
    <property type="component" value="Unassembled WGS sequence"/>
</dbReference>
<comment type="similarity">
    <text evidence="3 12">Belongs to the glycosyltransferase 10 family.</text>
</comment>
<keyword evidence="11" id="KW-0325">Glycoprotein</keyword>
<accession>A0A077Z077</accession>
<gene>
    <name evidence="15" type="ORF">TTRE_0000165801</name>
</gene>
<proteinExistence type="inferred from homology"/>
<keyword evidence="7" id="KW-0735">Signal-anchor</keyword>
<name>A0A077Z077_TRITR</name>
<evidence type="ECO:0000313" key="15">
    <source>
        <dbReference type="EMBL" id="CDW53394.1"/>
    </source>
</evidence>
<evidence type="ECO:0000256" key="8">
    <source>
        <dbReference type="ARBA" id="ARBA00022989"/>
    </source>
</evidence>
<reference evidence="15" key="1">
    <citation type="submission" date="2014-01" db="EMBL/GenBank/DDBJ databases">
        <authorList>
            <person name="Aslett M."/>
        </authorList>
    </citation>
    <scope>NUCLEOTIDE SEQUENCE</scope>
</reference>
<evidence type="ECO:0000256" key="3">
    <source>
        <dbReference type="ARBA" id="ARBA00008919"/>
    </source>
</evidence>
<dbReference type="OrthoDB" id="5912041at2759"/>
<keyword evidence="9 12" id="KW-0333">Golgi apparatus</keyword>
<dbReference type="Pfam" id="PF17039">
    <property type="entry name" value="Glyco_tran_10_N"/>
    <property type="match status" value="1"/>
</dbReference>
<dbReference type="PANTHER" id="PTHR48438:SF1">
    <property type="entry name" value="ALPHA-(1,3)-FUCOSYLTRANSFERASE C-RELATED"/>
    <property type="match status" value="1"/>
</dbReference>
<dbReference type="EC" id="2.4.1.-" evidence="12"/>
<evidence type="ECO:0000256" key="11">
    <source>
        <dbReference type="ARBA" id="ARBA00023180"/>
    </source>
</evidence>
<dbReference type="Gene3D" id="3.40.50.11660">
    <property type="entry name" value="Glycosyl transferase family 10, C-terminal domain"/>
    <property type="match status" value="1"/>
</dbReference>
<evidence type="ECO:0000256" key="9">
    <source>
        <dbReference type="ARBA" id="ARBA00023034"/>
    </source>
</evidence>
<evidence type="ECO:0000256" key="6">
    <source>
        <dbReference type="ARBA" id="ARBA00022692"/>
    </source>
</evidence>
<evidence type="ECO:0000256" key="4">
    <source>
        <dbReference type="ARBA" id="ARBA00022676"/>
    </source>
</evidence>
<feature type="domain" description="Fucosyltransferase N-terminal" evidence="14">
    <location>
        <begin position="35"/>
        <end position="141"/>
    </location>
</feature>
<dbReference type="GO" id="GO:0032580">
    <property type="term" value="C:Golgi cisterna membrane"/>
    <property type="evidence" value="ECO:0007669"/>
    <property type="project" value="UniProtKB-SubCell"/>
</dbReference>
<comment type="pathway">
    <text evidence="2">Protein modification; protein glycosylation.</text>
</comment>
<dbReference type="UniPathway" id="UPA00378"/>
<evidence type="ECO:0000256" key="5">
    <source>
        <dbReference type="ARBA" id="ARBA00022679"/>
    </source>
</evidence>
<sequence length="363" mass="42382">MVSIATFTLHTGDTKFNWTGHTKPVKAVHVTKINRNITILMWVSFFGTKFDQKVLSICPDLNCRITNNRSELNSSSAVVFHDRNVYTSDLPEQRLPEQHFVFFLLESPYHTSTKAFQQLSTGFYTLTMNYRRDADVHFPFGFFKPKTKSLSPTFWKNLRKEVASKKKLIAWFVSNCQSPSAREFYVKQLQKHVPVDVYGQCGPFKCPRNNSYCFESVVRQNYKFYIAFENSVCVDYVTEKYFDRLNDLVVPIVFGRKIYEAIGPNNSFIAADDFKSPKELADYLKRLDKDVDQYLKYFEWMNHAESVGYKLRYETGFCKLCSKLQEQQKDWIATPSKTAKNLTAWYKKPGTCHPQYGKNVHKL</sequence>
<evidence type="ECO:0000256" key="1">
    <source>
        <dbReference type="ARBA" id="ARBA00004447"/>
    </source>
</evidence>
<dbReference type="InterPro" id="IPR001503">
    <property type="entry name" value="Glyco_trans_10"/>
</dbReference>
<organism evidence="15 16">
    <name type="scientific">Trichuris trichiura</name>
    <name type="common">Whipworm</name>
    <name type="synonym">Trichocephalus trichiurus</name>
    <dbReference type="NCBI Taxonomy" id="36087"/>
    <lineage>
        <taxon>Eukaryota</taxon>
        <taxon>Metazoa</taxon>
        <taxon>Ecdysozoa</taxon>
        <taxon>Nematoda</taxon>
        <taxon>Enoplea</taxon>
        <taxon>Dorylaimia</taxon>
        <taxon>Trichinellida</taxon>
        <taxon>Trichuridae</taxon>
        <taxon>Trichuris</taxon>
    </lineage>
</organism>
<keyword evidence="16" id="KW-1185">Reference proteome</keyword>
<evidence type="ECO:0000256" key="12">
    <source>
        <dbReference type="RuleBase" id="RU003832"/>
    </source>
</evidence>
<dbReference type="InterPro" id="IPR038577">
    <property type="entry name" value="GT10-like_C_sf"/>
</dbReference>
<evidence type="ECO:0000259" key="13">
    <source>
        <dbReference type="Pfam" id="PF00852"/>
    </source>
</evidence>
<dbReference type="STRING" id="36087.A0A077Z077"/>
<reference evidence="15" key="2">
    <citation type="submission" date="2014-03" db="EMBL/GenBank/DDBJ databases">
        <title>The whipworm genome and dual-species transcriptomics of an intimate host-pathogen interaction.</title>
        <authorList>
            <person name="Foth B.J."/>
            <person name="Tsai I.J."/>
            <person name="Reid A.J."/>
            <person name="Bancroft A.J."/>
            <person name="Nichol S."/>
            <person name="Tracey A."/>
            <person name="Holroyd N."/>
            <person name="Cotton J.A."/>
            <person name="Stanley E.J."/>
            <person name="Zarowiecki M."/>
            <person name="Liu J.Z."/>
            <person name="Huckvale T."/>
            <person name="Cooper P.J."/>
            <person name="Grencis R.K."/>
            <person name="Berriman M."/>
        </authorList>
    </citation>
    <scope>NUCLEOTIDE SEQUENCE [LARGE SCALE GENOMIC DNA]</scope>
</reference>
<dbReference type="InterPro" id="IPR055270">
    <property type="entry name" value="Glyco_tran_10_C"/>
</dbReference>
<protein>
    <recommendedName>
        <fullName evidence="12">Fucosyltransferase</fullName>
        <ecNumber evidence="12">2.4.1.-</ecNumber>
    </recommendedName>
</protein>